<reference evidence="1" key="1">
    <citation type="submission" date="2023-01" db="EMBL/GenBank/DDBJ databases">
        <authorList>
            <person name="Van Ghelder C."/>
            <person name="Rancurel C."/>
        </authorList>
    </citation>
    <scope>NUCLEOTIDE SEQUENCE</scope>
    <source>
        <strain evidence="1">CNCM I-4278</strain>
    </source>
</reference>
<accession>A0A9W4UCZ3</accession>
<name>A0A9W4UCZ3_9PLEO</name>
<evidence type="ECO:0000313" key="1">
    <source>
        <dbReference type="EMBL" id="CAI6332462.1"/>
    </source>
</evidence>
<gene>
    <name evidence="1" type="ORF">PDIGIT_LOCUS5487</name>
</gene>
<sequence>MSSSNPTDQSVTDAVNAIVTLYNVGNKEECIRRAEILLASPLLAHLQFHILVVLASATKDVKRANAYCVEAESLWLELPEWHSQRGDLEISRVLEELRGILDGLKLSLEQEAKNRPDYPACMDQMKGLTLVAVEPSDPIADAMDTHMIDEEN</sequence>
<dbReference type="EMBL" id="CAOQHR010000003">
    <property type="protein sequence ID" value="CAI6332462.1"/>
    <property type="molecule type" value="Genomic_DNA"/>
</dbReference>
<organism evidence="1 2">
    <name type="scientific">Periconia digitata</name>
    <dbReference type="NCBI Taxonomy" id="1303443"/>
    <lineage>
        <taxon>Eukaryota</taxon>
        <taxon>Fungi</taxon>
        <taxon>Dikarya</taxon>
        <taxon>Ascomycota</taxon>
        <taxon>Pezizomycotina</taxon>
        <taxon>Dothideomycetes</taxon>
        <taxon>Pleosporomycetidae</taxon>
        <taxon>Pleosporales</taxon>
        <taxon>Massarineae</taxon>
        <taxon>Periconiaceae</taxon>
        <taxon>Periconia</taxon>
    </lineage>
</organism>
<dbReference type="AlphaFoldDB" id="A0A9W4UCZ3"/>
<comment type="caution">
    <text evidence="1">The sequence shown here is derived from an EMBL/GenBank/DDBJ whole genome shotgun (WGS) entry which is preliminary data.</text>
</comment>
<keyword evidence="2" id="KW-1185">Reference proteome</keyword>
<protein>
    <submittedName>
        <fullName evidence="1">Uncharacterized protein</fullName>
    </submittedName>
</protein>
<evidence type="ECO:0000313" key="2">
    <source>
        <dbReference type="Proteomes" id="UP001152607"/>
    </source>
</evidence>
<dbReference type="Proteomes" id="UP001152607">
    <property type="component" value="Unassembled WGS sequence"/>
</dbReference>
<proteinExistence type="predicted"/>